<feature type="region of interest" description="Disordered" evidence="1">
    <location>
        <begin position="1"/>
        <end position="25"/>
    </location>
</feature>
<organism evidence="2">
    <name type="scientific">Arundo donax</name>
    <name type="common">Giant reed</name>
    <name type="synonym">Donax arundinaceus</name>
    <dbReference type="NCBI Taxonomy" id="35708"/>
    <lineage>
        <taxon>Eukaryota</taxon>
        <taxon>Viridiplantae</taxon>
        <taxon>Streptophyta</taxon>
        <taxon>Embryophyta</taxon>
        <taxon>Tracheophyta</taxon>
        <taxon>Spermatophyta</taxon>
        <taxon>Magnoliopsida</taxon>
        <taxon>Liliopsida</taxon>
        <taxon>Poales</taxon>
        <taxon>Poaceae</taxon>
        <taxon>PACMAD clade</taxon>
        <taxon>Arundinoideae</taxon>
        <taxon>Arundineae</taxon>
        <taxon>Arundo</taxon>
    </lineage>
</organism>
<evidence type="ECO:0000313" key="2">
    <source>
        <dbReference type="EMBL" id="JAE04276.1"/>
    </source>
</evidence>
<dbReference type="EMBL" id="GBRH01193620">
    <property type="protein sequence ID" value="JAE04276.1"/>
    <property type="molecule type" value="Transcribed_RNA"/>
</dbReference>
<feature type="compositionally biased region" description="Gly residues" evidence="1">
    <location>
        <begin position="1"/>
        <end position="10"/>
    </location>
</feature>
<reference evidence="2" key="1">
    <citation type="submission" date="2014-09" db="EMBL/GenBank/DDBJ databases">
        <authorList>
            <person name="Magalhaes I.L.F."/>
            <person name="Oliveira U."/>
            <person name="Santos F.R."/>
            <person name="Vidigal T.H.D.A."/>
            <person name="Brescovit A.D."/>
            <person name="Santos A.J."/>
        </authorList>
    </citation>
    <scope>NUCLEOTIDE SEQUENCE</scope>
    <source>
        <tissue evidence="2">Shoot tissue taken approximately 20 cm above the soil surface</tissue>
    </source>
</reference>
<feature type="compositionally biased region" description="Basic residues" evidence="1">
    <location>
        <begin position="12"/>
        <end position="25"/>
    </location>
</feature>
<protein>
    <submittedName>
        <fullName evidence="2">Uncharacterized protein</fullName>
    </submittedName>
</protein>
<dbReference type="AlphaFoldDB" id="A0A0A9F2B1"/>
<sequence length="261" mass="29017">MAARGGGGAQGARRRQRAAVRGRGRHGLRRSWRWFGGGGLPWVPQCHAGQEDGAPKGPSCSNKAKRQTTMSGKIAGFSSKRTLNRDLPDQLEAHAHRLLKDAGWSIKPRVRNDRTKMAYYFAVTVPEVVVSSLSQAWKFCGQRLHRVSGGSEWGKFPMEWSDVDQFLMDLVNTMDGVGKTTVDGEDSLTLLQRWQLLDPFVSVVFIDKRIIALQKQKTLIAVDSSASVIDYGNNRPSEDEPTPLRPCSGYSQVEMYKIVTI</sequence>
<name>A0A0A9F2B1_ARUDO</name>
<evidence type="ECO:0000256" key="1">
    <source>
        <dbReference type="SAM" id="MobiDB-lite"/>
    </source>
</evidence>
<proteinExistence type="predicted"/>
<reference evidence="2" key="2">
    <citation type="journal article" date="2015" name="Data Brief">
        <title>Shoot transcriptome of the giant reed, Arundo donax.</title>
        <authorList>
            <person name="Barrero R.A."/>
            <person name="Guerrero F.D."/>
            <person name="Moolhuijzen P."/>
            <person name="Goolsby J.A."/>
            <person name="Tidwell J."/>
            <person name="Bellgard S.E."/>
            <person name="Bellgard M.I."/>
        </authorList>
    </citation>
    <scope>NUCLEOTIDE SEQUENCE</scope>
    <source>
        <tissue evidence="2">Shoot tissue taken approximately 20 cm above the soil surface</tissue>
    </source>
</reference>
<accession>A0A0A9F2B1</accession>